<dbReference type="Proteomes" id="UP000433050">
    <property type="component" value="Unassembled WGS sequence"/>
</dbReference>
<keyword evidence="3" id="KW-0804">Transcription</keyword>
<keyword evidence="7" id="KW-1185">Reference proteome</keyword>
<dbReference type="PRINTS" id="PR00035">
    <property type="entry name" value="HTHGNTR"/>
</dbReference>
<keyword evidence="2" id="KW-0238">DNA-binding</keyword>
<gene>
    <name evidence="6" type="primary">nanR_1</name>
    <name evidence="6" type="ORF">STARVERO_02094</name>
</gene>
<evidence type="ECO:0000313" key="6">
    <source>
        <dbReference type="EMBL" id="CAA0097108.1"/>
    </source>
</evidence>
<evidence type="ECO:0000256" key="1">
    <source>
        <dbReference type="ARBA" id="ARBA00023015"/>
    </source>
</evidence>
<dbReference type="GO" id="GO:0003700">
    <property type="term" value="F:DNA-binding transcription factor activity"/>
    <property type="evidence" value="ECO:0007669"/>
    <property type="project" value="InterPro"/>
</dbReference>
<evidence type="ECO:0000256" key="4">
    <source>
        <dbReference type="SAM" id="MobiDB-lite"/>
    </source>
</evidence>
<feature type="region of interest" description="Disordered" evidence="4">
    <location>
        <begin position="252"/>
        <end position="275"/>
    </location>
</feature>
<evidence type="ECO:0000259" key="5">
    <source>
        <dbReference type="PROSITE" id="PS50949"/>
    </source>
</evidence>
<dbReference type="EMBL" id="CACSAS010000001">
    <property type="protein sequence ID" value="CAA0097108.1"/>
    <property type="molecule type" value="Genomic_DNA"/>
</dbReference>
<protein>
    <submittedName>
        <fullName evidence="6">Transcriptional regulator NanR</fullName>
    </submittedName>
</protein>
<reference evidence="6 7" key="1">
    <citation type="submission" date="2019-12" db="EMBL/GenBank/DDBJ databases">
        <authorList>
            <person name="Reyes-Prieto M."/>
        </authorList>
    </citation>
    <scope>NUCLEOTIDE SEQUENCE [LARGE SCALE GENOMIC DNA]</scope>
    <source>
        <strain evidence="6">HF14-78462</strain>
    </source>
</reference>
<evidence type="ECO:0000313" key="7">
    <source>
        <dbReference type="Proteomes" id="UP000433050"/>
    </source>
</evidence>
<proteinExistence type="predicted"/>
<dbReference type="CDD" id="cd07377">
    <property type="entry name" value="WHTH_GntR"/>
    <property type="match status" value="1"/>
</dbReference>
<sequence length="275" mass="30632">MIVFPIPAVPGYPSVGKRSGSQKPPRIKRMPSAPIVRHSLHESLVAPLREMILQGELRPGEKVPEEQLCERFGVSRTPIREALKVLAAEGVLQILPHRGAIVARITEEQIEELFPIMASLERLAGLLACARASDADIARVRALHDRMMEYFEKGEEVEYLRQNRLIHESFFEIAGNVTLSAFYQQILTRIHACRFVVRKSREHWAAAVVEHNAMIEALEARDAPRLAALLETHVMGTTSGIARAFINRTSVEAPAEPADERGAARGRRTSTSEPV</sequence>
<dbReference type="SUPFAM" id="SSF46785">
    <property type="entry name" value="Winged helix' DNA-binding domain"/>
    <property type="match status" value="1"/>
</dbReference>
<accession>A0A5S9P1H0</accession>
<dbReference type="PANTHER" id="PTHR43537:SF50">
    <property type="entry name" value="TRANSCRIPTIONAL REGULATORY PROTEIN"/>
    <property type="match status" value="1"/>
</dbReference>
<evidence type="ECO:0000256" key="3">
    <source>
        <dbReference type="ARBA" id="ARBA00023163"/>
    </source>
</evidence>
<organism evidence="6 7">
    <name type="scientific">Starkeya nomas</name>
    <dbReference type="NCBI Taxonomy" id="2666134"/>
    <lineage>
        <taxon>Bacteria</taxon>
        <taxon>Pseudomonadati</taxon>
        <taxon>Pseudomonadota</taxon>
        <taxon>Alphaproteobacteria</taxon>
        <taxon>Hyphomicrobiales</taxon>
        <taxon>Xanthobacteraceae</taxon>
        <taxon>Starkeya</taxon>
    </lineage>
</organism>
<feature type="domain" description="HTH gntR-type" evidence="5">
    <location>
        <begin position="38"/>
        <end position="105"/>
    </location>
</feature>
<dbReference type="GO" id="GO:0003677">
    <property type="term" value="F:DNA binding"/>
    <property type="evidence" value="ECO:0007669"/>
    <property type="project" value="UniProtKB-KW"/>
</dbReference>
<evidence type="ECO:0000256" key="2">
    <source>
        <dbReference type="ARBA" id="ARBA00023125"/>
    </source>
</evidence>
<dbReference type="InterPro" id="IPR036388">
    <property type="entry name" value="WH-like_DNA-bd_sf"/>
</dbReference>
<dbReference type="InterPro" id="IPR011711">
    <property type="entry name" value="GntR_C"/>
</dbReference>
<dbReference type="InterPro" id="IPR036390">
    <property type="entry name" value="WH_DNA-bd_sf"/>
</dbReference>
<dbReference type="Pfam" id="PF07729">
    <property type="entry name" value="FCD"/>
    <property type="match status" value="1"/>
</dbReference>
<dbReference type="SMART" id="SM00345">
    <property type="entry name" value="HTH_GNTR"/>
    <property type="match status" value="1"/>
</dbReference>
<dbReference type="PANTHER" id="PTHR43537">
    <property type="entry name" value="TRANSCRIPTIONAL REGULATOR, GNTR FAMILY"/>
    <property type="match status" value="1"/>
</dbReference>
<keyword evidence="1" id="KW-0805">Transcription regulation</keyword>
<dbReference type="InterPro" id="IPR000524">
    <property type="entry name" value="Tscrpt_reg_HTH_GntR"/>
</dbReference>
<dbReference type="SMART" id="SM00895">
    <property type="entry name" value="FCD"/>
    <property type="match status" value="1"/>
</dbReference>
<dbReference type="SUPFAM" id="SSF48008">
    <property type="entry name" value="GntR ligand-binding domain-like"/>
    <property type="match status" value="1"/>
</dbReference>
<dbReference type="Pfam" id="PF00392">
    <property type="entry name" value="GntR"/>
    <property type="match status" value="1"/>
</dbReference>
<dbReference type="Gene3D" id="1.20.120.530">
    <property type="entry name" value="GntR ligand-binding domain-like"/>
    <property type="match status" value="1"/>
</dbReference>
<dbReference type="PROSITE" id="PS50949">
    <property type="entry name" value="HTH_GNTR"/>
    <property type="match status" value="1"/>
</dbReference>
<dbReference type="InterPro" id="IPR008920">
    <property type="entry name" value="TF_FadR/GntR_C"/>
</dbReference>
<name>A0A5S9P1H0_9HYPH</name>
<dbReference type="AlphaFoldDB" id="A0A5S9P1H0"/>
<dbReference type="Gene3D" id="1.10.10.10">
    <property type="entry name" value="Winged helix-like DNA-binding domain superfamily/Winged helix DNA-binding domain"/>
    <property type="match status" value="1"/>
</dbReference>